<evidence type="ECO:0000313" key="2">
    <source>
        <dbReference type="Proteomes" id="UP000478052"/>
    </source>
</evidence>
<feature type="non-terminal residue" evidence="1">
    <location>
        <position position="1"/>
    </location>
</feature>
<reference evidence="1 2" key="1">
    <citation type="submission" date="2019-08" db="EMBL/GenBank/DDBJ databases">
        <title>Whole genome of Aphis craccivora.</title>
        <authorList>
            <person name="Voronova N.V."/>
            <person name="Shulinski R.S."/>
            <person name="Bandarenka Y.V."/>
            <person name="Zhorov D.G."/>
            <person name="Warner D."/>
        </authorList>
    </citation>
    <scope>NUCLEOTIDE SEQUENCE [LARGE SCALE GENOMIC DNA]</scope>
    <source>
        <strain evidence="1">180601</strain>
        <tissue evidence="1">Whole Body</tissue>
    </source>
</reference>
<gene>
    <name evidence="1" type="ORF">FWK35_00037869</name>
</gene>
<name>A0A6G0VR92_APHCR</name>
<feature type="non-terminal residue" evidence="1">
    <location>
        <position position="153"/>
    </location>
</feature>
<dbReference type="OrthoDB" id="6629546at2759"/>
<evidence type="ECO:0000313" key="1">
    <source>
        <dbReference type="EMBL" id="KAF0706341.1"/>
    </source>
</evidence>
<protein>
    <submittedName>
        <fullName evidence="1">Uncharacterized protein</fullName>
    </submittedName>
</protein>
<keyword evidence="2" id="KW-1185">Reference proteome</keyword>
<dbReference type="Proteomes" id="UP000478052">
    <property type="component" value="Unassembled WGS sequence"/>
</dbReference>
<accession>A0A6G0VR92</accession>
<organism evidence="1 2">
    <name type="scientific">Aphis craccivora</name>
    <name type="common">Cowpea aphid</name>
    <dbReference type="NCBI Taxonomy" id="307492"/>
    <lineage>
        <taxon>Eukaryota</taxon>
        <taxon>Metazoa</taxon>
        <taxon>Ecdysozoa</taxon>
        <taxon>Arthropoda</taxon>
        <taxon>Hexapoda</taxon>
        <taxon>Insecta</taxon>
        <taxon>Pterygota</taxon>
        <taxon>Neoptera</taxon>
        <taxon>Paraneoptera</taxon>
        <taxon>Hemiptera</taxon>
        <taxon>Sternorrhyncha</taxon>
        <taxon>Aphidomorpha</taxon>
        <taxon>Aphidoidea</taxon>
        <taxon>Aphididae</taxon>
        <taxon>Aphidini</taxon>
        <taxon>Aphis</taxon>
        <taxon>Aphis</taxon>
    </lineage>
</organism>
<dbReference type="AlphaFoldDB" id="A0A6G0VR92"/>
<comment type="caution">
    <text evidence="1">The sequence shown here is derived from an EMBL/GenBank/DDBJ whole genome shotgun (WGS) entry which is preliminary data.</text>
</comment>
<proteinExistence type="predicted"/>
<dbReference type="EMBL" id="VUJU01012947">
    <property type="protein sequence ID" value="KAF0706341.1"/>
    <property type="molecule type" value="Genomic_DNA"/>
</dbReference>
<sequence>PKIRPHRLAPLWEESREFCGTNNAAAADKKVVLILPVDLNSASSNSKLDRCLTNLNLKDELIYNGVWATLKKGHVMAKFANDMQFVIWLKGKDDHYFSTLETQINETLSLGLRSSIWVFPKQDMNYYSGFCALVRSKLANNAQIFEIIICDPN</sequence>